<dbReference type="CDD" id="cd18787">
    <property type="entry name" value="SF2_C_DEAD"/>
    <property type="match status" value="1"/>
</dbReference>
<dbReference type="GO" id="GO:0005524">
    <property type="term" value="F:ATP binding"/>
    <property type="evidence" value="ECO:0007669"/>
    <property type="project" value="UniProtKB-UniRule"/>
</dbReference>
<evidence type="ECO:0000259" key="8">
    <source>
        <dbReference type="PROSITE" id="PS51194"/>
    </source>
</evidence>
<keyword evidence="1 5" id="KW-0547">Nucleotide-binding</keyword>
<comment type="similarity">
    <text evidence="5">Belongs to the DEAD box helicase family.</text>
</comment>
<dbReference type="Pfam" id="PF00271">
    <property type="entry name" value="Helicase_C"/>
    <property type="match status" value="1"/>
</dbReference>
<protein>
    <recommendedName>
        <fullName evidence="5">ATP-dependent RNA helicase</fullName>
        <ecNumber evidence="5">3.6.4.13</ecNumber>
    </recommendedName>
</protein>
<evidence type="ECO:0000256" key="6">
    <source>
        <dbReference type="SAM" id="Coils"/>
    </source>
</evidence>
<dbReference type="SMART" id="SM00490">
    <property type="entry name" value="HELICc"/>
    <property type="match status" value="1"/>
</dbReference>
<dbReference type="GO" id="GO:0003723">
    <property type="term" value="F:RNA binding"/>
    <property type="evidence" value="ECO:0007669"/>
    <property type="project" value="UniProtKB-UniRule"/>
</dbReference>
<sequence length="611" mass="68704">MAMQTGAARLSLNRLMKGSGTISSRYFSDKKGRVLSEEEQAIENVYIKKMERERLEKLKKKLAAAEAEKDKSVNKMVEIEMKDVKKKHIKRKRTTTSITSNSSSVPVLPWMRSPIDVTEFEDCSLDLLPLLDPRLEEALQRMGFSSLFPVQVAVWQETIGPGAFERDLCINSPTGTGKTLAYALPIVQKLSTRVVKCIRALVVLPTRDLALQVKEVFAAIAPAVGLSVGLAVGQSSIEDEISELIKRTRLEAGICYDPEDHGVDLQSSVDILVATPGRLMDHINTTKGFTLEHLCYLVVDETDRLLREAYQSWLPTVLQLTSTNEDDIFSHARTFAHSMIGSLKTIRKSGVERGCKGKTSPRLMKMVLSATLTRDPSKLSQLDLYHPLFLTTGPQRYQLPEKLESYKLLCESKDKPLYLVALLQDLKGEKCIVFLSSVESAQKLSILLNSFELPFKIKLYSGLQHQSVRSKTLRAFREGETQVLVASDAMTRGMDVEGVRTVINYDAPAYIKTYVHRAGRTARAGQAGRCFSLLLRNEVDPFKKLLQKADRNTCSVYHPPDGLIESFRPQYTAALAKLKEYMESRTSRRRKISLKSQKVVKEKNIRNLEEI</sequence>
<dbReference type="AlphaFoldDB" id="A0A7J6UTS6"/>
<evidence type="ECO:0000256" key="2">
    <source>
        <dbReference type="ARBA" id="ARBA00022801"/>
    </source>
</evidence>
<keyword evidence="4 5" id="KW-0694">RNA-binding</keyword>
<organism evidence="9 10">
    <name type="scientific">Thalictrum thalictroides</name>
    <name type="common">Rue-anemone</name>
    <name type="synonym">Anemone thalictroides</name>
    <dbReference type="NCBI Taxonomy" id="46969"/>
    <lineage>
        <taxon>Eukaryota</taxon>
        <taxon>Viridiplantae</taxon>
        <taxon>Streptophyta</taxon>
        <taxon>Embryophyta</taxon>
        <taxon>Tracheophyta</taxon>
        <taxon>Spermatophyta</taxon>
        <taxon>Magnoliopsida</taxon>
        <taxon>Ranunculales</taxon>
        <taxon>Ranunculaceae</taxon>
        <taxon>Thalictroideae</taxon>
        <taxon>Thalictrum</taxon>
    </lineage>
</organism>
<dbReference type="CDD" id="cd17956">
    <property type="entry name" value="DEADc_DDX51"/>
    <property type="match status" value="1"/>
</dbReference>
<dbReference type="OrthoDB" id="3370at2759"/>
<feature type="domain" description="Helicase ATP-binding" evidence="7">
    <location>
        <begin position="159"/>
        <end position="390"/>
    </location>
</feature>
<dbReference type="EMBL" id="JABWDY010043752">
    <property type="protein sequence ID" value="KAF5175660.1"/>
    <property type="molecule type" value="Genomic_DNA"/>
</dbReference>
<evidence type="ECO:0000256" key="4">
    <source>
        <dbReference type="ARBA" id="ARBA00022884"/>
    </source>
</evidence>
<comment type="caution">
    <text evidence="9">The sequence shown here is derived from an EMBL/GenBank/DDBJ whole genome shotgun (WGS) entry which is preliminary data.</text>
</comment>
<evidence type="ECO:0000259" key="7">
    <source>
        <dbReference type="PROSITE" id="PS51192"/>
    </source>
</evidence>
<dbReference type="InterPro" id="IPR011545">
    <property type="entry name" value="DEAD/DEAH_box_helicase_dom"/>
</dbReference>
<dbReference type="PROSITE" id="PS51194">
    <property type="entry name" value="HELICASE_CTER"/>
    <property type="match status" value="1"/>
</dbReference>
<dbReference type="Gene3D" id="3.40.50.300">
    <property type="entry name" value="P-loop containing nucleotide triphosphate hydrolases"/>
    <property type="match status" value="2"/>
</dbReference>
<feature type="domain" description="Helicase C-terminal" evidence="8">
    <location>
        <begin position="418"/>
        <end position="564"/>
    </location>
</feature>
<name>A0A7J6UTS6_THATH</name>
<keyword evidence="10" id="KW-1185">Reference proteome</keyword>
<comment type="domain">
    <text evidence="5">The Q motif is unique to and characteristic of the DEAD box family of RNA helicases and controls ATP binding and hydrolysis.</text>
</comment>
<comment type="function">
    <text evidence="5">RNA helicase.</text>
</comment>
<dbReference type="Pfam" id="PF00270">
    <property type="entry name" value="DEAD"/>
    <property type="match status" value="1"/>
</dbReference>
<gene>
    <name evidence="9" type="ORF">FRX31_034750</name>
</gene>
<dbReference type="SUPFAM" id="SSF52540">
    <property type="entry name" value="P-loop containing nucleoside triphosphate hydrolases"/>
    <property type="match status" value="1"/>
</dbReference>
<keyword evidence="6" id="KW-0175">Coiled coil</keyword>
<reference evidence="9 10" key="1">
    <citation type="submission" date="2020-06" db="EMBL/GenBank/DDBJ databases">
        <title>Transcriptomic and genomic resources for Thalictrum thalictroides and T. hernandezii: Facilitating candidate gene discovery in an emerging model plant lineage.</title>
        <authorList>
            <person name="Arias T."/>
            <person name="Riano-Pachon D.M."/>
            <person name="Di Stilio V.S."/>
        </authorList>
    </citation>
    <scope>NUCLEOTIDE SEQUENCE [LARGE SCALE GENOMIC DNA]</scope>
    <source>
        <strain evidence="10">cv. WT478/WT964</strain>
        <tissue evidence="9">Leaves</tissue>
    </source>
</reference>
<keyword evidence="3 5" id="KW-0067">ATP-binding</keyword>
<accession>A0A7J6UTS6</accession>
<keyword evidence="5 9" id="KW-0347">Helicase</keyword>
<dbReference type="InterPro" id="IPR027417">
    <property type="entry name" value="P-loop_NTPase"/>
</dbReference>
<comment type="catalytic activity">
    <reaction evidence="5">
        <text>ATP + H2O = ADP + phosphate + H(+)</text>
        <dbReference type="Rhea" id="RHEA:13065"/>
        <dbReference type="ChEBI" id="CHEBI:15377"/>
        <dbReference type="ChEBI" id="CHEBI:15378"/>
        <dbReference type="ChEBI" id="CHEBI:30616"/>
        <dbReference type="ChEBI" id="CHEBI:43474"/>
        <dbReference type="ChEBI" id="CHEBI:456216"/>
        <dbReference type="EC" id="3.6.4.13"/>
    </reaction>
</comment>
<dbReference type="PROSITE" id="PS51192">
    <property type="entry name" value="HELICASE_ATP_BIND_1"/>
    <property type="match status" value="1"/>
</dbReference>
<evidence type="ECO:0000256" key="5">
    <source>
        <dbReference type="RuleBase" id="RU365068"/>
    </source>
</evidence>
<keyword evidence="2 5" id="KW-0378">Hydrolase</keyword>
<dbReference type="InterPro" id="IPR001650">
    <property type="entry name" value="Helicase_C-like"/>
</dbReference>
<proteinExistence type="inferred from homology"/>
<dbReference type="GO" id="GO:0016787">
    <property type="term" value="F:hydrolase activity"/>
    <property type="evidence" value="ECO:0007669"/>
    <property type="project" value="UniProtKB-KW"/>
</dbReference>
<dbReference type="SMART" id="SM00487">
    <property type="entry name" value="DEXDc"/>
    <property type="match status" value="1"/>
</dbReference>
<dbReference type="GO" id="GO:0003724">
    <property type="term" value="F:RNA helicase activity"/>
    <property type="evidence" value="ECO:0007669"/>
    <property type="project" value="UniProtKB-EC"/>
</dbReference>
<evidence type="ECO:0000313" key="9">
    <source>
        <dbReference type="EMBL" id="KAF5175660.1"/>
    </source>
</evidence>
<evidence type="ECO:0000256" key="3">
    <source>
        <dbReference type="ARBA" id="ARBA00022840"/>
    </source>
</evidence>
<dbReference type="Gene3D" id="1.20.5.500">
    <property type="entry name" value="Single helix bin"/>
    <property type="match status" value="1"/>
</dbReference>
<feature type="coiled-coil region" evidence="6">
    <location>
        <begin position="48"/>
        <end position="82"/>
    </location>
</feature>
<evidence type="ECO:0000313" key="10">
    <source>
        <dbReference type="Proteomes" id="UP000554482"/>
    </source>
</evidence>
<dbReference type="EC" id="3.6.4.13" evidence="5"/>
<dbReference type="PANTHER" id="PTHR24031">
    <property type="entry name" value="RNA HELICASE"/>
    <property type="match status" value="1"/>
</dbReference>
<dbReference type="Proteomes" id="UP000554482">
    <property type="component" value="Unassembled WGS sequence"/>
</dbReference>
<dbReference type="InterPro" id="IPR014001">
    <property type="entry name" value="Helicase_ATP-bd"/>
</dbReference>
<evidence type="ECO:0000256" key="1">
    <source>
        <dbReference type="ARBA" id="ARBA00022741"/>
    </source>
</evidence>